<organism evidence="2">
    <name type="scientific">marine sediment metagenome</name>
    <dbReference type="NCBI Taxonomy" id="412755"/>
    <lineage>
        <taxon>unclassified sequences</taxon>
        <taxon>metagenomes</taxon>
        <taxon>ecological metagenomes</taxon>
    </lineage>
</organism>
<proteinExistence type="predicted"/>
<comment type="caution">
    <text evidence="2">The sequence shown here is derived from an EMBL/GenBank/DDBJ whole genome shotgun (WGS) entry which is preliminary data.</text>
</comment>
<evidence type="ECO:0000313" key="2">
    <source>
        <dbReference type="EMBL" id="KKM89575.1"/>
    </source>
</evidence>
<dbReference type="InterPro" id="IPR016181">
    <property type="entry name" value="Acyl_CoA_acyltransferase"/>
</dbReference>
<feature type="domain" description="N-acetyltransferase" evidence="1">
    <location>
        <begin position="47"/>
        <end position="189"/>
    </location>
</feature>
<sequence length="241" mass="27151">MKPNDPKPAPLGTPVPNFTAPPLPARKVMRGQYVQIEPLDAQAHAALLFRAFEEQDHLWHYMYDGPFSSSAQFHRWVRDVAAKDDPLFYAIKNLDTGNIEGVASYLRIAPEAGSIEVGSITFSPALQRTRCATEAMFLMMAWAFDAGYRRYEWKCNALNLPSRRAAQRLGFSYEGVFRQAAVVKGHNRDTAWFAMIDAEWPGLKEAFEAWLAPRNFDDAGMQRERLGDLTGLVRVASDPLL</sequence>
<dbReference type="GO" id="GO:1990189">
    <property type="term" value="F:protein N-terminal-serine acetyltransferase activity"/>
    <property type="evidence" value="ECO:0007669"/>
    <property type="project" value="TreeGrafter"/>
</dbReference>
<dbReference type="InterPro" id="IPR000182">
    <property type="entry name" value="GNAT_dom"/>
</dbReference>
<reference evidence="2" key="1">
    <citation type="journal article" date="2015" name="Nature">
        <title>Complex archaea that bridge the gap between prokaryotes and eukaryotes.</title>
        <authorList>
            <person name="Spang A."/>
            <person name="Saw J.H."/>
            <person name="Jorgensen S.L."/>
            <person name="Zaremba-Niedzwiedzka K."/>
            <person name="Martijn J."/>
            <person name="Lind A.E."/>
            <person name="van Eijk R."/>
            <person name="Schleper C."/>
            <person name="Guy L."/>
            <person name="Ettema T.J."/>
        </authorList>
    </citation>
    <scope>NUCLEOTIDE SEQUENCE</scope>
</reference>
<dbReference type="GO" id="GO:0008999">
    <property type="term" value="F:protein-N-terminal-alanine acetyltransferase activity"/>
    <property type="evidence" value="ECO:0007669"/>
    <property type="project" value="TreeGrafter"/>
</dbReference>
<dbReference type="FunFam" id="3.40.630.30:FF:000047">
    <property type="entry name" value="Acetyltransferase, GNAT family"/>
    <property type="match status" value="1"/>
</dbReference>
<accession>A0A0F9NLB9</accession>
<dbReference type="Gene3D" id="3.40.630.30">
    <property type="match status" value="1"/>
</dbReference>
<protein>
    <recommendedName>
        <fullName evidence="1">N-acetyltransferase domain-containing protein</fullName>
    </recommendedName>
</protein>
<name>A0A0F9NLB9_9ZZZZ</name>
<dbReference type="PROSITE" id="PS51186">
    <property type="entry name" value="GNAT"/>
    <property type="match status" value="1"/>
</dbReference>
<evidence type="ECO:0000259" key="1">
    <source>
        <dbReference type="PROSITE" id="PS51186"/>
    </source>
</evidence>
<dbReference type="EMBL" id="LAZR01006798">
    <property type="protein sequence ID" value="KKM89575.1"/>
    <property type="molecule type" value="Genomic_DNA"/>
</dbReference>
<dbReference type="PANTHER" id="PTHR43441">
    <property type="entry name" value="RIBOSOMAL-PROTEIN-SERINE ACETYLTRANSFERASE"/>
    <property type="match status" value="1"/>
</dbReference>
<dbReference type="SUPFAM" id="SSF55729">
    <property type="entry name" value="Acyl-CoA N-acyltransferases (Nat)"/>
    <property type="match status" value="1"/>
</dbReference>
<dbReference type="AlphaFoldDB" id="A0A0F9NLB9"/>
<gene>
    <name evidence="2" type="ORF">LCGC14_1247280</name>
</gene>
<dbReference type="GO" id="GO:0005737">
    <property type="term" value="C:cytoplasm"/>
    <property type="evidence" value="ECO:0007669"/>
    <property type="project" value="TreeGrafter"/>
</dbReference>
<dbReference type="PANTHER" id="PTHR43441:SF2">
    <property type="entry name" value="FAMILY ACETYLTRANSFERASE, PUTATIVE (AFU_ORTHOLOGUE AFUA_7G00850)-RELATED"/>
    <property type="match status" value="1"/>
</dbReference>
<dbReference type="Pfam" id="PF13302">
    <property type="entry name" value="Acetyltransf_3"/>
    <property type="match status" value="1"/>
</dbReference>
<dbReference type="InterPro" id="IPR051908">
    <property type="entry name" value="Ribosomal_N-acetyltransferase"/>
</dbReference>